<evidence type="ECO:0000313" key="11">
    <source>
        <dbReference type="Proteomes" id="UP000538292"/>
    </source>
</evidence>
<evidence type="ECO:0000256" key="2">
    <source>
        <dbReference type="ARBA" id="ARBA00008537"/>
    </source>
</evidence>
<dbReference type="Gene3D" id="1.20.1250.20">
    <property type="entry name" value="MFS general substrate transporter like domains"/>
    <property type="match status" value="1"/>
</dbReference>
<feature type="transmembrane region" description="Helical" evidence="8">
    <location>
        <begin position="329"/>
        <end position="348"/>
    </location>
</feature>
<dbReference type="EMBL" id="JACEOL010000023">
    <property type="protein sequence ID" value="MBA4602023.1"/>
    <property type="molecule type" value="Genomic_DNA"/>
</dbReference>
<evidence type="ECO:0000259" key="9">
    <source>
        <dbReference type="PROSITE" id="PS50850"/>
    </source>
</evidence>
<sequence length="527" mass="58008">MGRVYKHLPLIIVLMMGVFLALLNQTLLNVAIPHLIHEFHVTASTAQWLLTGYMLVNGILIPLTAYLVDRFGTRQLFLASMIFFTAGSLVCGIAPSFSVMLTGRLVQAMGAGILMPLVMVITLYIFPPEARGKGMGIFGLGMIFAPAVGPTLAGWVIENYDWRILFHAMVPLGVIVTIVAFFLLKNTLQKETKPAFDFWGAITSSLGVGLLLYGLSEAGNKEWSDPVVVAALSLGVFFISLFVVLQHRSRNPMLNFDVFKYDMFTLSCIINVIVTVAMFSGMFLLPIYLQNLRGFTAFESGLLLMPGAIIMGIMSPVSGILFDKVGPRPLATAGLLITTITTYEFTHLTLETSYAYILMIYMIRSFGMSLMMMPIMTAGLNQLPSEMNSHGTAMANTTRQIAGSLGISVFTTIFAMRAQYHLGKFSEQANLMDPAYSDHFHAYSGFFAQSLGLPQEHAQGLLTDALYGQASQYASVMGINDAFVWATLFAFVGLVLSFFMRDVRKDNILSRSLAKKRKKLEPIKGEI</sequence>
<proteinExistence type="inferred from homology"/>
<reference evidence="10 11" key="1">
    <citation type="submission" date="2020-07" db="EMBL/GenBank/DDBJ databases">
        <title>Thermoactinomyces phylogeny.</title>
        <authorList>
            <person name="Dunlap C."/>
        </authorList>
    </citation>
    <scope>NUCLEOTIDE SEQUENCE [LARGE SCALE GENOMIC DNA]</scope>
    <source>
        <strain evidence="10 11">AMNI-1</strain>
    </source>
</reference>
<dbReference type="InterPro" id="IPR036259">
    <property type="entry name" value="MFS_trans_sf"/>
</dbReference>
<dbReference type="PANTHER" id="PTHR42718">
    <property type="entry name" value="MAJOR FACILITATOR SUPERFAMILY MULTIDRUG TRANSPORTER MFSC"/>
    <property type="match status" value="1"/>
</dbReference>
<feature type="transmembrane region" description="Helical" evidence="8">
    <location>
        <begin position="138"/>
        <end position="158"/>
    </location>
</feature>
<evidence type="ECO:0000256" key="5">
    <source>
        <dbReference type="ARBA" id="ARBA00022692"/>
    </source>
</evidence>
<organism evidence="10 11">
    <name type="scientific">Thermoactinomyces mirandus</name>
    <dbReference type="NCBI Taxonomy" id="2756294"/>
    <lineage>
        <taxon>Bacteria</taxon>
        <taxon>Bacillati</taxon>
        <taxon>Bacillota</taxon>
        <taxon>Bacilli</taxon>
        <taxon>Bacillales</taxon>
        <taxon>Thermoactinomycetaceae</taxon>
        <taxon>Thermoactinomyces</taxon>
    </lineage>
</organism>
<feature type="transmembrane region" description="Helical" evidence="8">
    <location>
        <begin position="354"/>
        <end position="380"/>
    </location>
</feature>
<comment type="subcellular location">
    <subcellularLocation>
        <location evidence="1">Cell membrane</location>
        <topology evidence="1">Multi-pass membrane protein</topology>
    </subcellularLocation>
</comment>
<feature type="transmembrane region" description="Helical" evidence="8">
    <location>
        <begin position="301"/>
        <end position="322"/>
    </location>
</feature>
<dbReference type="InterPro" id="IPR004638">
    <property type="entry name" value="EmrB-like"/>
</dbReference>
<dbReference type="AlphaFoldDB" id="A0A7W1XRL0"/>
<feature type="transmembrane region" description="Helical" evidence="8">
    <location>
        <begin position="105"/>
        <end position="126"/>
    </location>
</feature>
<comment type="caution">
    <text evidence="10">The sequence shown here is derived from an EMBL/GenBank/DDBJ whole genome shotgun (WGS) entry which is preliminary data.</text>
</comment>
<evidence type="ECO:0000313" key="10">
    <source>
        <dbReference type="EMBL" id="MBA4602023.1"/>
    </source>
</evidence>
<protein>
    <submittedName>
        <fullName evidence="10">DHA2 family efflux MFS transporter permease subunit</fullName>
    </submittedName>
</protein>
<keyword evidence="7 8" id="KW-0472">Membrane</keyword>
<keyword evidence="5 8" id="KW-0812">Transmembrane</keyword>
<dbReference type="Gene3D" id="1.20.1720.10">
    <property type="entry name" value="Multidrug resistance protein D"/>
    <property type="match status" value="1"/>
</dbReference>
<dbReference type="InterPro" id="IPR020846">
    <property type="entry name" value="MFS_dom"/>
</dbReference>
<gene>
    <name evidence="10" type="ORF">H2C83_06770</name>
</gene>
<accession>A0A7W1XRL0</accession>
<dbReference type="GO" id="GO:0022857">
    <property type="term" value="F:transmembrane transporter activity"/>
    <property type="evidence" value="ECO:0007669"/>
    <property type="project" value="InterPro"/>
</dbReference>
<keyword evidence="4" id="KW-1003">Cell membrane</keyword>
<feature type="transmembrane region" description="Helical" evidence="8">
    <location>
        <begin position="48"/>
        <end position="69"/>
    </location>
</feature>
<feature type="domain" description="Major facilitator superfamily (MFS) profile" evidence="9">
    <location>
        <begin position="10"/>
        <end position="505"/>
    </location>
</feature>
<name>A0A7W1XRL0_9BACL</name>
<dbReference type="PROSITE" id="PS50850">
    <property type="entry name" value="MFS"/>
    <property type="match status" value="1"/>
</dbReference>
<feature type="transmembrane region" description="Helical" evidence="8">
    <location>
        <begin position="164"/>
        <end position="184"/>
    </location>
</feature>
<feature type="transmembrane region" description="Helical" evidence="8">
    <location>
        <begin position="7"/>
        <end position="28"/>
    </location>
</feature>
<keyword evidence="6 8" id="KW-1133">Transmembrane helix</keyword>
<feature type="transmembrane region" description="Helical" evidence="8">
    <location>
        <begin position="482"/>
        <end position="500"/>
    </location>
</feature>
<feature type="transmembrane region" description="Helical" evidence="8">
    <location>
        <begin position="401"/>
        <end position="420"/>
    </location>
</feature>
<dbReference type="SUPFAM" id="SSF103473">
    <property type="entry name" value="MFS general substrate transporter"/>
    <property type="match status" value="1"/>
</dbReference>
<dbReference type="CDD" id="cd17503">
    <property type="entry name" value="MFS_LmrB_MDR_like"/>
    <property type="match status" value="1"/>
</dbReference>
<dbReference type="GO" id="GO:0005886">
    <property type="term" value="C:plasma membrane"/>
    <property type="evidence" value="ECO:0007669"/>
    <property type="project" value="UniProtKB-SubCell"/>
</dbReference>
<evidence type="ECO:0000256" key="4">
    <source>
        <dbReference type="ARBA" id="ARBA00022475"/>
    </source>
</evidence>
<keyword evidence="11" id="KW-1185">Reference proteome</keyword>
<feature type="transmembrane region" description="Helical" evidence="8">
    <location>
        <begin position="227"/>
        <end position="245"/>
    </location>
</feature>
<dbReference type="PRINTS" id="PR01036">
    <property type="entry name" value="TCRTETB"/>
</dbReference>
<dbReference type="InterPro" id="IPR011701">
    <property type="entry name" value="MFS"/>
</dbReference>
<keyword evidence="3" id="KW-0813">Transport</keyword>
<evidence type="ECO:0000256" key="3">
    <source>
        <dbReference type="ARBA" id="ARBA00022448"/>
    </source>
</evidence>
<comment type="similarity">
    <text evidence="2">Belongs to the major facilitator superfamily. EmrB family.</text>
</comment>
<evidence type="ECO:0000256" key="6">
    <source>
        <dbReference type="ARBA" id="ARBA00022989"/>
    </source>
</evidence>
<dbReference type="Proteomes" id="UP000538292">
    <property type="component" value="Unassembled WGS sequence"/>
</dbReference>
<dbReference type="NCBIfam" id="TIGR00711">
    <property type="entry name" value="efflux_EmrB"/>
    <property type="match status" value="1"/>
</dbReference>
<evidence type="ECO:0000256" key="8">
    <source>
        <dbReference type="SAM" id="Phobius"/>
    </source>
</evidence>
<dbReference type="Pfam" id="PF07690">
    <property type="entry name" value="MFS_1"/>
    <property type="match status" value="1"/>
</dbReference>
<feature type="transmembrane region" description="Helical" evidence="8">
    <location>
        <begin position="196"/>
        <end position="215"/>
    </location>
</feature>
<evidence type="ECO:0000256" key="7">
    <source>
        <dbReference type="ARBA" id="ARBA00023136"/>
    </source>
</evidence>
<feature type="transmembrane region" description="Helical" evidence="8">
    <location>
        <begin position="76"/>
        <end position="99"/>
    </location>
</feature>
<dbReference type="PANTHER" id="PTHR42718:SF9">
    <property type="entry name" value="MAJOR FACILITATOR SUPERFAMILY MULTIDRUG TRANSPORTER MFSC"/>
    <property type="match status" value="1"/>
</dbReference>
<dbReference type="RefSeq" id="WP_181739128.1">
    <property type="nucleotide sequence ID" value="NZ_JACEOL010000023.1"/>
</dbReference>
<feature type="transmembrane region" description="Helical" evidence="8">
    <location>
        <begin position="266"/>
        <end position="289"/>
    </location>
</feature>
<evidence type="ECO:0000256" key="1">
    <source>
        <dbReference type="ARBA" id="ARBA00004651"/>
    </source>
</evidence>